<feature type="region of interest" description="Disordered" evidence="3">
    <location>
        <begin position="87"/>
        <end position="113"/>
    </location>
</feature>
<gene>
    <name evidence="5" type="ORF">CHLRE_13g584750v5</name>
</gene>
<keyword evidence="2" id="KW-0808">Transferase</keyword>
<accession>A0A2K3D0L9</accession>
<dbReference type="PANTHER" id="PTHR13090">
    <property type="entry name" value="ARGININE-HYDROXYLASE NDUFAF5, MITOCHONDRIAL"/>
    <property type="match status" value="1"/>
</dbReference>
<dbReference type="KEGG" id="cre:CHLRE_13g584750v5"/>
<dbReference type="CDD" id="cd02440">
    <property type="entry name" value="AdoMet_MTases"/>
    <property type="match status" value="1"/>
</dbReference>
<evidence type="ECO:0000313" key="6">
    <source>
        <dbReference type="Proteomes" id="UP000006906"/>
    </source>
</evidence>
<feature type="region of interest" description="Disordered" evidence="3">
    <location>
        <begin position="549"/>
        <end position="592"/>
    </location>
</feature>
<feature type="compositionally biased region" description="Gly residues" evidence="3">
    <location>
        <begin position="632"/>
        <end position="642"/>
    </location>
</feature>
<dbReference type="SUPFAM" id="SSF53335">
    <property type="entry name" value="S-adenosyl-L-methionine-dependent methyltransferases"/>
    <property type="match status" value="1"/>
</dbReference>
<dbReference type="FunCoup" id="A0A2K3D0L9">
    <property type="interactions" value="699"/>
</dbReference>
<evidence type="ECO:0000259" key="4">
    <source>
        <dbReference type="Pfam" id="PF08241"/>
    </source>
</evidence>
<dbReference type="Gene3D" id="3.40.50.150">
    <property type="entry name" value="Vaccinia Virus protein VP39"/>
    <property type="match status" value="1"/>
</dbReference>
<organism evidence="5 6">
    <name type="scientific">Chlamydomonas reinhardtii</name>
    <name type="common">Chlamydomonas smithii</name>
    <dbReference type="NCBI Taxonomy" id="3055"/>
    <lineage>
        <taxon>Eukaryota</taxon>
        <taxon>Viridiplantae</taxon>
        <taxon>Chlorophyta</taxon>
        <taxon>core chlorophytes</taxon>
        <taxon>Chlorophyceae</taxon>
        <taxon>CS clade</taxon>
        <taxon>Chlamydomonadales</taxon>
        <taxon>Chlamydomonadaceae</taxon>
        <taxon>Chlamydomonas</taxon>
    </lineage>
</organism>
<dbReference type="OrthoDB" id="16816at2759"/>
<dbReference type="EMBL" id="CM008974">
    <property type="protein sequence ID" value="PNW74085.1"/>
    <property type="molecule type" value="Genomic_DNA"/>
</dbReference>
<dbReference type="InParanoid" id="A0A2K3D0L9"/>
<dbReference type="AlphaFoldDB" id="A0A2K3D0L9"/>
<dbReference type="GO" id="GO:0032981">
    <property type="term" value="P:mitochondrial respiratory chain complex I assembly"/>
    <property type="evidence" value="ECO:0000318"/>
    <property type="project" value="GO_Central"/>
</dbReference>
<dbReference type="GO" id="GO:0008757">
    <property type="term" value="F:S-adenosylmethionine-dependent methyltransferase activity"/>
    <property type="evidence" value="ECO:0007669"/>
    <property type="project" value="InterPro"/>
</dbReference>
<dbReference type="Pfam" id="PF08241">
    <property type="entry name" value="Methyltransf_11"/>
    <property type="match status" value="1"/>
</dbReference>
<keyword evidence="6" id="KW-1185">Reference proteome</keyword>
<reference evidence="5 6" key="1">
    <citation type="journal article" date="2007" name="Science">
        <title>The Chlamydomonas genome reveals the evolution of key animal and plant functions.</title>
        <authorList>
            <person name="Merchant S.S."/>
            <person name="Prochnik S.E."/>
            <person name="Vallon O."/>
            <person name="Harris E.H."/>
            <person name="Karpowicz S.J."/>
            <person name="Witman G.B."/>
            <person name="Terry A."/>
            <person name="Salamov A."/>
            <person name="Fritz-Laylin L.K."/>
            <person name="Marechal-Drouard L."/>
            <person name="Marshall W.F."/>
            <person name="Qu L.H."/>
            <person name="Nelson D.R."/>
            <person name="Sanderfoot A.A."/>
            <person name="Spalding M.H."/>
            <person name="Kapitonov V.V."/>
            <person name="Ren Q."/>
            <person name="Ferris P."/>
            <person name="Lindquist E."/>
            <person name="Shapiro H."/>
            <person name="Lucas S.M."/>
            <person name="Grimwood J."/>
            <person name="Schmutz J."/>
            <person name="Cardol P."/>
            <person name="Cerutti H."/>
            <person name="Chanfreau G."/>
            <person name="Chen C.L."/>
            <person name="Cognat V."/>
            <person name="Croft M.T."/>
            <person name="Dent R."/>
            <person name="Dutcher S."/>
            <person name="Fernandez E."/>
            <person name="Fukuzawa H."/>
            <person name="Gonzalez-Ballester D."/>
            <person name="Gonzalez-Halphen D."/>
            <person name="Hallmann A."/>
            <person name="Hanikenne M."/>
            <person name="Hippler M."/>
            <person name="Inwood W."/>
            <person name="Jabbari K."/>
            <person name="Kalanon M."/>
            <person name="Kuras R."/>
            <person name="Lefebvre P.A."/>
            <person name="Lemaire S.D."/>
            <person name="Lobanov A.V."/>
            <person name="Lohr M."/>
            <person name="Manuell A."/>
            <person name="Meier I."/>
            <person name="Mets L."/>
            <person name="Mittag M."/>
            <person name="Mittelmeier T."/>
            <person name="Moroney J.V."/>
            <person name="Moseley J."/>
            <person name="Napoli C."/>
            <person name="Nedelcu A.M."/>
            <person name="Niyogi K."/>
            <person name="Novoselov S.V."/>
            <person name="Paulsen I.T."/>
            <person name="Pazour G."/>
            <person name="Purton S."/>
            <person name="Ral J.P."/>
            <person name="Riano-Pachon D.M."/>
            <person name="Riekhof W."/>
            <person name="Rymarquis L."/>
            <person name="Schroda M."/>
            <person name="Stern D."/>
            <person name="Umen J."/>
            <person name="Willows R."/>
            <person name="Wilson N."/>
            <person name="Zimmer S.L."/>
            <person name="Allmer J."/>
            <person name="Balk J."/>
            <person name="Bisova K."/>
            <person name="Chen C.J."/>
            <person name="Elias M."/>
            <person name="Gendler K."/>
            <person name="Hauser C."/>
            <person name="Lamb M.R."/>
            <person name="Ledford H."/>
            <person name="Long J.C."/>
            <person name="Minagawa J."/>
            <person name="Page M.D."/>
            <person name="Pan J."/>
            <person name="Pootakham W."/>
            <person name="Roje S."/>
            <person name="Rose A."/>
            <person name="Stahlberg E."/>
            <person name="Terauchi A.M."/>
            <person name="Yang P."/>
            <person name="Ball S."/>
            <person name="Bowler C."/>
            <person name="Dieckmann C.L."/>
            <person name="Gladyshev V.N."/>
            <person name="Green P."/>
            <person name="Jorgensen R."/>
            <person name="Mayfield S."/>
            <person name="Mueller-Roeber B."/>
            <person name="Rajamani S."/>
            <person name="Sayre R.T."/>
            <person name="Brokstein P."/>
            <person name="Dubchak I."/>
            <person name="Goodstein D."/>
            <person name="Hornick L."/>
            <person name="Huang Y.W."/>
            <person name="Jhaveri J."/>
            <person name="Luo Y."/>
            <person name="Martinez D."/>
            <person name="Ngau W.C."/>
            <person name="Otillar B."/>
            <person name="Poliakov A."/>
            <person name="Porter A."/>
            <person name="Szajkowski L."/>
            <person name="Werner G."/>
            <person name="Zhou K."/>
            <person name="Grigoriev I.V."/>
            <person name="Rokhsar D.S."/>
            <person name="Grossman A.R."/>
        </authorList>
    </citation>
    <scope>NUCLEOTIDE SEQUENCE [LARGE SCALE GENOMIC DNA]</scope>
    <source>
        <strain evidence="6">CC-503</strain>
    </source>
</reference>
<dbReference type="InterPro" id="IPR050602">
    <property type="entry name" value="Malonyl-ACP_OMT"/>
</dbReference>
<name>A0A2K3D0L9_CHLRE</name>
<sequence>MRAAPWFASCVSALGSSSSQLGAVSSSGGGGALLRALTGSPELAAAPGSSLRPVPLSHVPCASSHSSTSSSPINNISSSRSCCTDNTESANSSNSASSESAHAATPARLSATWPPLARRHRVLAPRLPAAAGAAGGALGGGAAEAEACSSGMQPAQQLPVCAAAAAATRLNGLRCCLHTSSAAAAAASAATAASASSAAAAGGGGGGSCRTGSGGGSGEGTGASGRGDRGGGGAGAGWGRGAGGGGGGGAGGSGGGGAPPREEGLGAVLEVFNKPLKALQRGRAAALQDVSDPLLGAVSGRLLDRLEDCRVRFPTAVVLGGAALPVVRQLGGGRAGIERVIVIDSSQEMLDRLQREEAEARSCPDPTAKPWPAMSYVRGDEEHLPLAPKSVDLIISCMGLHWANDLPGAMAQCRAALVPDGLFLAALLGGDTLQELRIACALAQMEREGGVSAVISPLAQVRDAGNLQPPRLDGCSRPVRDAGNLLTRADLRLPSVDVDAFHIGYPSPLELVQHLRALGEGNASVQRRRMLPRDSALAAAAVYQSMFGFRPDRDQEGEAEEGGSQGRDESRSKGSGATSASDDDDGGDGGGGITATYQVIFMTGWAPAPHQPKAAKRGSATVSFQDLAEGLVKGGQGVGGTAEEGVVVGAPQDDSPLPSRRKP</sequence>
<dbReference type="GO" id="GO:0032259">
    <property type="term" value="P:methylation"/>
    <property type="evidence" value="ECO:0007669"/>
    <property type="project" value="UniProtKB-KW"/>
</dbReference>
<dbReference type="PANTHER" id="PTHR13090:SF1">
    <property type="entry name" value="ARGININE-HYDROXYLASE NDUFAF5, MITOCHONDRIAL"/>
    <property type="match status" value="1"/>
</dbReference>
<feature type="compositionally biased region" description="Low complexity" evidence="3">
    <location>
        <begin position="87"/>
        <end position="104"/>
    </location>
</feature>
<dbReference type="ExpressionAtlas" id="A0A2K3D0L9">
    <property type="expression patterns" value="baseline and differential"/>
</dbReference>
<dbReference type="RefSeq" id="XP_042917616.1">
    <property type="nucleotide sequence ID" value="XM_043069640.1"/>
</dbReference>
<dbReference type="GeneID" id="5719382"/>
<evidence type="ECO:0000313" key="5">
    <source>
        <dbReference type="EMBL" id="PNW74085.1"/>
    </source>
</evidence>
<feature type="compositionally biased region" description="Gly residues" evidence="3">
    <location>
        <begin position="201"/>
        <end position="258"/>
    </location>
</feature>
<protein>
    <recommendedName>
        <fullName evidence="4">Methyltransferase type 11 domain-containing protein</fullName>
    </recommendedName>
</protein>
<dbReference type="GO" id="GO:0005739">
    <property type="term" value="C:mitochondrion"/>
    <property type="evidence" value="ECO:0000318"/>
    <property type="project" value="GO_Central"/>
</dbReference>
<dbReference type="Gramene" id="PNW74085">
    <property type="protein sequence ID" value="PNW74085"/>
    <property type="gene ID" value="CHLRE_13g584750v5"/>
</dbReference>
<keyword evidence="1" id="KW-0489">Methyltransferase</keyword>
<dbReference type="InterPro" id="IPR013216">
    <property type="entry name" value="Methyltransf_11"/>
</dbReference>
<dbReference type="STRING" id="3055.A0A2K3D0L9"/>
<feature type="region of interest" description="Disordered" evidence="3">
    <location>
        <begin position="632"/>
        <end position="663"/>
    </location>
</feature>
<evidence type="ECO:0000256" key="2">
    <source>
        <dbReference type="ARBA" id="ARBA00022679"/>
    </source>
</evidence>
<evidence type="ECO:0000256" key="3">
    <source>
        <dbReference type="SAM" id="MobiDB-lite"/>
    </source>
</evidence>
<evidence type="ECO:0000256" key="1">
    <source>
        <dbReference type="ARBA" id="ARBA00022603"/>
    </source>
</evidence>
<dbReference type="InterPro" id="IPR029063">
    <property type="entry name" value="SAM-dependent_MTases_sf"/>
</dbReference>
<proteinExistence type="predicted"/>
<feature type="domain" description="Methyltransferase type 11" evidence="4">
    <location>
        <begin position="334"/>
        <end position="424"/>
    </location>
</feature>
<dbReference type="Proteomes" id="UP000006906">
    <property type="component" value="Chromosome 13"/>
</dbReference>
<feature type="region of interest" description="Disordered" evidence="3">
    <location>
        <begin position="200"/>
        <end position="262"/>
    </location>
</feature>